<feature type="transmembrane region" description="Helical" evidence="6">
    <location>
        <begin position="259"/>
        <end position="283"/>
    </location>
</feature>
<proteinExistence type="predicted"/>
<keyword evidence="2 5" id="KW-0812">Transmembrane</keyword>
<dbReference type="EMBL" id="KI669460">
    <property type="protein sequence ID" value="OCF60025.1"/>
    <property type="molecule type" value="Genomic_DNA"/>
</dbReference>
<feature type="repeat" description="Solcar" evidence="5">
    <location>
        <begin position="505"/>
        <end position="587"/>
    </location>
</feature>
<dbReference type="AlphaFoldDB" id="A0A1B9IWX5"/>
<dbReference type="Pfam" id="PF03547">
    <property type="entry name" value="Mem_trans"/>
    <property type="match status" value="1"/>
</dbReference>
<name>A0A1B9IWX5_9TREE</name>
<accession>A0A1B9IWX5</accession>
<protein>
    <submittedName>
        <fullName evidence="7">Mitochondrial carrier protein</fullName>
    </submittedName>
</protein>
<feature type="transmembrane region" description="Helical" evidence="6">
    <location>
        <begin position="114"/>
        <end position="131"/>
    </location>
</feature>
<keyword evidence="3 6" id="KW-1133">Transmembrane helix</keyword>
<feature type="transmembrane region" description="Helical" evidence="6">
    <location>
        <begin position="348"/>
        <end position="368"/>
    </location>
</feature>
<evidence type="ECO:0000256" key="2">
    <source>
        <dbReference type="ARBA" id="ARBA00022692"/>
    </source>
</evidence>
<dbReference type="Gene3D" id="1.50.40.10">
    <property type="entry name" value="Mitochondrial carrier domain"/>
    <property type="match status" value="1"/>
</dbReference>
<reference evidence="8" key="2">
    <citation type="submission" date="2013-12" db="EMBL/GenBank/DDBJ databases">
        <title>Evolution of pathogenesis and genome organization in the Tremellales.</title>
        <authorList>
            <person name="Cuomo C."/>
            <person name="Litvintseva A."/>
            <person name="Heitman J."/>
            <person name="Chen Y."/>
            <person name="Sun S."/>
            <person name="Springer D."/>
            <person name="Dromer F."/>
            <person name="Young S."/>
            <person name="Zeng Q."/>
            <person name="Chapman S."/>
            <person name="Gujja S."/>
            <person name="Saif S."/>
            <person name="Birren B."/>
        </authorList>
    </citation>
    <scope>NUCLEOTIDE SEQUENCE [LARGE SCALE GENOMIC DNA]</scope>
    <source>
        <strain evidence="8">CBS 10435</strain>
    </source>
</reference>
<sequence length="686" mass="74094">MESIVDVTTTTFQAILTVCVVFTAGYAYTGKHAPYLSSTLVPFARTILLPSLIFTTFAGTQVLSAKGLLQLWPIIIIALLTHISSLALSLVAVRYAKAPGWVAESLTNNNNGSYPLLLLYSLYPIGWGRVLDHLRWRSMDTLATVIERATVYILINLVITEAARILFAPFIATKHSHLEIDVLDEPISDDQTPNEIVEDEEDADEQTPLVGFKRNIRSTHSLLAKTRSPIFIATVLGLLVGLINPLQRFIVGTDDGDTWLWGSIGLGLRFLGGAFALVEIIGIGAGIRAGEKHIDSEYKTPPTLGTVLTLVAWRLIAIPVIVLFVVYGFRKIPSTKVFLQDPAFASRLFSYINGSFVLALTSIAPPVLPTKLDPYQSSVLFSTFYTALITALPIAVAVAISGRGVSTHIDFDLVKALKSAGGGGLAGAAAMVVQVLTLMPMRTIMNYQYRYGGSLRHATKTLWDDGGFKRYYAGLAAALFQGPLSRFGDTAANAGILALLESFTWPVLVKTIAASVASACFRMTLTPIDTLKTTQQTQGGGAGLQLLKQRIRDKGIASLWYGALATAAATFVGHYPWFGTYNWLSAVLPPPHNIIQKLARQAFIGFSASVVSDTASNSLRVVKTYRQVHEGDVGYLTAAKEIVASEGLLGLFGRGLPTRLLTNGLQGLLFSILWKLFADIIAGSGK</sequence>
<dbReference type="GO" id="GO:0016020">
    <property type="term" value="C:membrane"/>
    <property type="evidence" value="ECO:0007669"/>
    <property type="project" value="UniProtKB-SubCell"/>
</dbReference>
<dbReference type="Proteomes" id="UP000092583">
    <property type="component" value="Unassembled WGS sequence"/>
</dbReference>
<feature type="transmembrane region" description="Helical" evidence="6">
    <location>
        <begin position="12"/>
        <end position="28"/>
    </location>
</feature>
<dbReference type="PANTHER" id="PTHR47567:SF1">
    <property type="entry name" value="NAD-DEPENDENT EPIMERASE_DEHYDRATASE DOMAIN-CONTAINING PROTEIN"/>
    <property type="match status" value="1"/>
</dbReference>
<evidence type="ECO:0000256" key="5">
    <source>
        <dbReference type="PROSITE-ProRule" id="PRU00282"/>
    </source>
</evidence>
<keyword evidence="8" id="KW-1185">Reference proteome</keyword>
<feature type="transmembrane region" description="Helical" evidence="6">
    <location>
        <begin position="420"/>
        <end position="441"/>
    </location>
</feature>
<feature type="transmembrane region" description="Helical" evidence="6">
    <location>
        <begin position="151"/>
        <end position="172"/>
    </location>
</feature>
<dbReference type="PROSITE" id="PS50920">
    <property type="entry name" value="SOLCAR"/>
    <property type="match status" value="1"/>
</dbReference>
<dbReference type="InterPro" id="IPR018108">
    <property type="entry name" value="MCP_transmembrane"/>
</dbReference>
<dbReference type="PANTHER" id="PTHR47567">
    <property type="entry name" value="MITOCHONDRIAL SUBSTRATE/SOLUTE CARRIER"/>
    <property type="match status" value="1"/>
</dbReference>
<evidence type="ECO:0000256" key="3">
    <source>
        <dbReference type="ARBA" id="ARBA00022989"/>
    </source>
</evidence>
<dbReference type="InterPro" id="IPR004776">
    <property type="entry name" value="Mem_transp_PIN-like"/>
</dbReference>
<comment type="subcellular location">
    <subcellularLocation>
        <location evidence="1">Membrane</location>
        <topology evidence="1">Multi-pass membrane protein</topology>
    </subcellularLocation>
</comment>
<gene>
    <name evidence="7" type="ORF">L486_02698</name>
</gene>
<feature type="transmembrane region" description="Helical" evidence="6">
    <location>
        <begin position="380"/>
        <end position="400"/>
    </location>
</feature>
<evidence type="ECO:0000256" key="1">
    <source>
        <dbReference type="ARBA" id="ARBA00004141"/>
    </source>
</evidence>
<evidence type="ECO:0000313" key="7">
    <source>
        <dbReference type="EMBL" id="OCF60025.1"/>
    </source>
</evidence>
<feature type="transmembrane region" description="Helical" evidence="6">
    <location>
        <begin position="40"/>
        <end position="59"/>
    </location>
</feature>
<feature type="transmembrane region" description="Helical" evidence="6">
    <location>
        <begin position="304"/>
        <end position="328"/>
    </location>
</feature>
<keyword evidence="4 5" id="KW-0472">Membrane</keyword>
<dbReference type="GO" id="GO:0055085">
    <property type="term" value="P:transmembrane transport"/>
    <property type="evidence" value="ECO:0007669"/>
    <property type="project" value="InterPro"/>
</dbReference>
<feature type="transmembrane region" description="Helical" evidence="6">
    <location>
        <begin position="558"/>
        <end position="578"/>
    </location>
</feature>
<feature type="transmembrane region" description="Helical" evidence="6">
    <location>
        <begin position="71"/>
        <end position="93"/>
    </location>
</feature>
<evidence type="ECO:0000313" key="8">
    <source>
        <dbReference type="Proteomes" id="UP000092583"/>
    </source>
</evidence>
<dbReference type="OrthoDB" id="409948at2759"/>
<reference evidence="7 8" key="1">
    <citation type="submission" date="2013-07" db="EMBL/GenBank/DDBJ databases">
        <title>The Genome Sequence of Kwoniella mangroviensis CBS10435.</title>
        <authorList>
            <consortium name="The Broad Institute Genome Sequencing Platform"/>
            <person name="Cuomo C."/>
            <person name="Litvintseva A."/>
            <person name="Chen Y."/>
            <person name="Heitman J."/>
            <person name="Sun S."/>
            <person name="Springer D."/>
            <person name="Dromer F."/>
            <person name="Young S.K."/>
            <person name="Zeng Q."/>
            <person name="Gargeya S."/>
            <person name="Fitzgerald M."/>
            <person name="Abouelleil A."/>
            <person name="Alvarado L."/>
            <person name="Berlin A.M."/>
            <person name="Chapman S.B."/>
            <person name="Dewar J."/>
            <person name="Goldberg J."/>
            <person name="Griggs A."/>
            <person name="Gujja S."/>
            <person name="Hansen M."/>
            <person name="Howarth C."/>
            <person name="Imamovic A."/>
            <person name="Larimer J."/>
            <person name="McCowan C."/>
            <person name="Murphy C."/>
            <person name="Pearson M."/>
            <person name="Priest M."/>
            <person name="Roberts A."/>
            <person name="Saif S."/>
            <person name="Shea T."/>
            <person name="Sykes S."/>
            <person name="Wortman J."/>
            <person name="Nusbaum C."/>
            <person name="Birren B."/>
        </authorList>
    </citation>
    <scope>NUCLEOTIDE SEQUENCE [LARGE SCALE GENOMIC DNA]</scope>
    <source>
        <strain evidence="7 8">CBS 10435</strain>
    </source>
</reference>
<dbReference type="SUPFAM" id="SSF103506">
    <property type="entry name" value="Mitochondrial carrier"/>
    <property type="match status" value="1"/>
</dbReference>
<evidence type="ECO:0000256" key="4">
    <source>
        <dbReference type="ARBA" id="ARBA00023136"/>
    </source>
</evidence>
<dbReference type="InterPro" id="IPR023395">
    <property type="entry name" value="MCP_dom_sf"/>
</dbReference>
<dbReference type="Pfam" id="PF00153">
    <property type="entry name" value="Mito_carr"/>
    <property type="match status" value="2"/>
</dbReference>
<feature type="transmembrane region" description="Helical" evidence="6">
    <location>
        <begin position="230"/>
        <end position="247"/>
    </location>
</feature>
<organism evidence="7 8">
    <name type="scientific">Kwoniella mangroviensis CBS 10435</name>
    <dbReference type="NCBI Taxonomy" id="1331196"/>
    <lineage>
        <taxon>Eukaryota</taxon>
        <taxon>Fungi</taxon>
        <taxon>Dikarya</taxon>
        <taxon>Basidiomycota</taxon>
        <taxon>Agaricomycotina</taxon>
        <taxon>Tremellomycetes</taxon>
        <taxon>Tremellales</taxon>
        <taxon>Cryptococcaceae</taxon>
        <taxon>Kwoniella</taxon>
    </lineage>
</organism>
<evidence type="ECO:0000256" key="6">
    <source>
        <dbReference type="SAM" id="Phobius"/>
    </source>
</evidence>